<dbReference type="RefSeq" id="XP_006817983.1">
    <property type="nucleotide sequence ID" value="XM_006817920.1"/>
</dbReference>
<dbReference type="PANTHER" id="PTHR21397:SF4">
    <property type="entry name" value="ER MEMBRANE PROTEIN COMPLEX SUBUNIT 10"/>
    <property type="match status" value="1"/>
</dbReference>
<evidence type="ECO:0000313" key="10">
    <source>
        <dbReference type="RefSeq" id="XP_006817983.1"/>
    </source>
</evidence>
<dbReference type="GeneID" id="100374629"/>
<keyword evidence="6" id="KW-0256">Endoplasmic reticulum</keyword>
<evidence type="ECO:0000256" key="4">
    <source>
        <dbReference type="ARBA" id="ARBA00022692"/>
    </source>
</evidence>
<evidence type="ECO:0000313" key="9">
    <source>
        <dbReference type="Proteomes" id="UP000694865"/>
    </source>
</evidence>
<keyword evidence="9" id="KW-1185">Reference proteome</keyword>
<dbReference type="CDD" id="cd22209">
    <property type="entry name" value="EMC10"/>
    <property type="match status" value="1"/>
</dbReference>
<comment type="subcellular location">
    <subcellularLocation>
        <location evidence="1">Endoplasmic reticulum membrane</location>
        <topology evidence="1">Single-pass type I membrane protein</topology>
    </subcellularLocation>
</comment>
<evidence type="ECO:0000256" key="3">
    <source>
        <dbReference type="ARBA" id="ARBA00020105"/>
    </source>
</evidence>
<keyword evidence="4" id="KW-0812">Transmembrane</keyword>
<organism evidence="9 10">
    <name type="scientific">Saccoglossus kowalevskii</name>
    <name type="common">Acorn worm</name>
    <dbReference type="NCBI Taxonomy" id="10224"/>
    <lineage>
        <taxon>Eukaryota</taxon>
        <taxon>Metazoa</taxon>
        <taxon>Hemichordata</taxon>
        <taxon>Enteropneusta</taxon>
        <taxon>Harrimaniidae</taxon>
        <taxon>Saccoglossus</taxon>
    </lineage>
</organism>
<evidence type="ECO:0000256" key="5">
    <source>
        <dbReference type="ARBA" id="ARBA00022729"/>
    </source>
</evidence>
<reference evidence="10" key="1">
    <citation type="submission" date="2025-08" db="UniProtKB">
        <authorList>
            <consortium name="RefSeq"/>
        </authorList>
    </citation>
    <scope>IDENTIFICATION</scope>
    <source>
        <tissue evidence="10">Testes</tissue>
    </source>
</reference>
<keyword evidence="5" id="KW-0732">Signal</keyword>
<evidence type="ECO:0000256" key="6">
    <source>
        <dbReference type="ARBA" id="ARBA00022824"/>
    </source>
</evidence>
<evidence type="ECO:0000256" key="2">
    <source>
        <dbReference type="ARBA" id="ARBA00007695"/>
    </source>
</evidence>
<gene>
    <name evidence="10" type="primary">LOC100374629</name>
</gene>
<evidence type="ECO:0000256" key="8">
    <source>
        <dbReference type="ARBA" id="ARBA00023136"/>
    </source>
</evidence>
<keyword evidence="8" id="KW-0472">Membrane</keyword>
<comment type="similarity">
    <text evidence="2">Belongs to the EMC10 family.</text>
</comment>
<name>A0ABM0MD92_SACKO</name>
<evidence type="ECO:0000256" key="7">
    <source>
        <dbReference type="ARBA" id="ARBA00022989"/>
    </source>
</evidence>
<dbReference type="Proteomes" id="UP000694865">
    <property type="component" value="Unplaced"/>
</dbReference>
<sequence>MLPVQHAIGVGNNVEFVNRGALLFRSLKSVSGTFQQLSSLSVDFREQLRESSLNKNTLYRIRVPTKLGASFDDSNVKYVSTFIKACSLYESKLNDLITVTIDQKGDILGVSIVPLVGDCKGHDIDEVDLTHFNTSVELATIITGPVPETQAYIQKLEEEKAQREGKGNSTEQKSFFGKYWMYIVPIVLFLMLSGAQDPNAQRGGGGSS</sequence>
<dbReference type="PANTHER" id="PTHR21397">
    <property type="entry name" value="CHROMATIN COMPLEXES SUBUNIT BAP18-RELATED"/>
    <property type="match status" value="1"/>
</dbReference>
<protein>
    <recommendedName>
        <fullName evidence="3">ER membrane protein complex subunit 10</fullName>
    </recommendedName>
</protein>
<evidence type="ECO:0000256" key="1">
    <source>
        <dbReference type="ARBA" id="ARBA00004115"/>
    </source>
</evidence>
<keyword evidence="7" id="KW-1133">Transmembrane helix</keyword>
<dbReference type="Pfam" id="PF21203">
    <property type="entry name" value="ECM10"/>
    <property type="match status" value="1"/>
</dbReference>
<proteinExistence type="inferred from homology"/>
<accession>A0ABM0MD92</accession>